<dbReference type="KEGG" id="wms:ID128_03935"/>
<organism evidence="4 5">
    <name type="scientific">Candidatus Wolbachia massiliensis</name>
    <dbReference type="NCBI Taxonomy" id="1845000"/>
    <lineage>
        <taxon>Bacteria</taxon>
        <taxon>Pseudomonadati</taxon>
        <taxon>Pseudomonadota</taxon>
        <taxon>Alphaproteobacteria</taxon>
        <taxon>Rickettsiales</taxon>
        <taxon>Anaplasmataceae</taxon>
        <taxon>Wolbachieae</taxon>
        <taxon>Wolbachia</taxon>
    </lineage>
</organism>
<dbReference type="AlphaFoldDB" id="A0A7L7YL66"/>
<keyword evidence="5" id="KW-1185">Reference proteome</keyword>
<protein>
    <submittedName>
        <fullName evidence="4">Uncharacterized protein</fullName>
    </submittedName>
</protein>
<name>A0A7L7YL66_9RICK</name>
<feature type="transmembrane region" description="Helical" evidence="3">
    <location>
        <begin position="231"/>
        <end position="250"/>
    </location>
</feature>
<evidence type="ECO:0000313" key="4">
    <source>
        <dbReference type="EMBL" id="QOD37973.1"/>
    </source>
</evidence>
<proteinExistence type="predicted"/>
<keyword evidence="1" id="KW-0175">Coiled coil</keyword>
<accession>A0A7L7YL66</accession>
<feature type="region of interest" description="Disordered" evidence="2">
    <location>
        <begin position="322"/>
        <end position="345"/>
    </location>
</feature>
<reference evidence="4 5" key="1">
    <citation type="submission" date="2020-09" db="EMBL/GenBank/DDBJ databases">
        <title>An Earliest Endosymbiont, Wolbachia massiliensis sp. nov., Strain PL13 From the Bed Bug (Cimex hemipterius), Type strain of a New supergroup T.</title>
        <authorList>
            <person name="Laidoudi Y."/>
            <person name="Levasseur A."/>
            <person name="Medkour H."/>
            <person name="Maaloum M."/>
            <person name="BenKhedher M."/>
            <person name="Sambou M."/>
            <person name="Bassene H."/>
            <person name="Davoust B."/>
            <person name="Fenollar F."/>
            <person name="Raoult D."/>
            <person name="Mediannikov O."/>
        </authorList>
    </citation>
    <scope>NUCLEOTIDE SEQUENCE [LARGE SCALE GENOMIC DNA]</scope>
    <source>
        <strain evidence="4 5">PL13</strain>
    </source>
</reference>
<evidence type="ECO:0000313" key="5">
    <source>
        <dbReference type="Proteomes" id="UP000516514"/>
    </source>
</evidence>
<gene>
    <name evidence="4" type="ORF">ID128_03935</name>
</gene>
<dbReference type="Proteomes" id="UP000516514">
    <property type="component" value="Chromosome"/>
</dbReference>
<keyword evidence="3" id="KW-0472">Membrane</keyword>
<sequence length="365" mass="41296">MLSDIIKQAGGWDTKALAKIFSGKKLYRSVDGDKEKHKNYLTGLVGEENVFLPKEIIPDSITLDTFVFTCKKDPLTLPVLLRYFAHKNLIKEAKDDLDKINQKLQGVMDEELKELQKRLQEEVAELRGEEINTKQDKIPVTNSKRITETSSKIKVIELYKKDTKNLLSGEKAKIRTYPEKYYSILNDELTKVMEEKLKAYVENDKDDVEKTYHSLNSKAEKINILRSIKTVALCISFMFFGFTPLIQLISFSSIPIVIMLPISAIFLAAGGVSYLTEKHFEQGLAREMEDFIEGPKHVDKATNTGGEDVPVTDDLIKLDDPSCDNRENAEPSAPPSPLYPDLPESLFDNSGLDICKLKEGEKIEI</sequence>
<feature type="transmembrane region" description="Helical" evidence="3">
    <location>
        <begin position="256"/>
        <end position="276"/>
    </location>
</feature>
<keyword evidence="3" id="KW-1133">Transmembrane helix</keyword>
<evidence type="ECO:0000256" key="1">
    <source>
        <dbReference type="SAM" id="Coils"/>
    </source>
</evidence>
<dbReference type="RefSeq" id="WP_191110802.1">
    <property type="nucleotide sequence ID" value="NZ_CP061738.1"/>
</dbReference>
<keyword evidence="3" id="KW-0812">Transmembrane</keyword>
<dbReference type="EMBL" id="CP061738">
    <property type="protein sequence ID" value="QOD37973.1"/>
    <property type="molecule type" value="Genomic_DNA"/>
</dbReference>
<feature type="coiled-coil region" evidence="1">
    <location>
        <begin position="83"/>
        <end position="136"/>
    </location>
</feature>
<evidence type="ECO:0000256" key="2">
    <source>
        <dbReference type="SAM" id="MobiDB-lite"/>
    </source>
</evidence>
<evidence type="ECO:0000256" key="3">
    <source>
        <dbReference type="SAM" id="Phobius"/>
    </source>
</evidence>